<protein>
    <submittedName>
        <fullName evidence="2">Uncharacterized protein</fullName>
    </submittedName>
</protein>
<keyword evidence="1" id="KW-0472">Membrane</keyword>
<reference evidence="2" key="1">
    <citation type="journal article" date="2023" name="Plants (Basel)">
        <title>Genomic Analysis of Leptolyngbya boryana CZ1 Reveals Efficient Carbon Fixation Modules.</title>
        <authorList>
            <person name="Bai X."/>
            <person name="Wang H."/>
            <person name="Cheng W."/>
            <person name="Wang J."/>
            <person name="Ma M."/>
            <person name="Hu H."/>
            <person name="Song Z."/>
            <person name="Ma H."/>
            <person name="Fan Y."/>
            <person name="Du C."/>
            <person name="Xu J."/>
        </authorList>
    </citation>
    <scope>NUCLEOTIDE SEQUENCE</scope>
    <source>
        <strain evidence="2">CZ1</strain>
    </source>
</reference>
<accession>A0AA96WWI1</accession>
<feature type="transmembrane region" description="Helical" evidence="1">
    <location>
        <begin position="26"/>
        <end position="54"/>
    </location>
</feature>
<reference evidence="2" key="2">
    <citation type="submission" date="2023-07" db="EMBL/GenBank/DDBJ databases">
        <authorList>
            <person name="Bai X.-H."/>
            <person name="Wang H.-H."/>
            <person name="Wang J."/>
            <person name="Ma M.-Y."/>
            <person name="Hu H.-H."/>
            <person name="Song Z.-L."/>
            <person name="Ma H.-G."/>
            <person name="Fan Y."/>
            <person name="Du C.-Y."/>
            <person name="Xu J.-C."/>
        </authorList>
    </citation>
    <scope>NUCLEOTIDE SEQUENCE</scope>
    <source>
        <strain evidence="2">CZ1</strain>
    </source>
</reference>
<proteinExistence type="predicted"/>
<organism evidence="2">
    <name type="scientific">Leptolyngbya boryana CZ1</name>
    <dbReference type="NCBI Taxonomy" id="3060204"/>
    <lineage>
        <taxon>Bacteria</taxon>
        <taxon>Bacillati</taxon>
        <taxon>Cyanobacteriota</taxon>
        <taxon>Cyanophyceae</taxon>
        <taxon>Leptolyngbyales</taxon>
        <taxon>Leptolyngbyaceae</taxon>
        <taxon>Leptolyngbya group</taxon>
        <taxon>Leptolyngbya</taxon>
    </lineage>
</organism>
<evidence type="ECO:0000256" key="1">
    <source>
        <dbReference type="SAM" id="Phobius"/>
    </source>
</evidence>
<dbReference type="EMBL" id="CP130144">
    <property type="protein sequence ID" value="WNZ47236.1"/>
    <property type="molecule type" value="Genomic_DNA"/>
</dbReference>
<dbReference type="RefSeq" id="WP_316428007.1">
    <property type="nucleotide sequence ID" value="NZ_CP130144.1"/>
</dbReference>
<keyword evidence="1" id="KW-1133">Transmembrane helix</keyword>
<sequence length="131" mass="14154">MAIATVIAVCATGLQPRETKANPALVAAPAACATGVGCVLVGVAVAGGLAFYVWQSNNPKAQRHYDRIEDPEEEARYLGGPHETEPVVAGTAKAAMQKCKQLARGRRIKEVRWFQGNRWDCVYYTGGQSEY</sequence>
<dbReference type="AlphaFoldDB" id="A0AA96WWI1"/>
<keyword evidence="1" id="KW-0812">Transmembrane</keyword>
<gene>
    <name evidence="2" type="ORF">Q2T42_05220</name>
</gene>
<evidence type="ECO:0000313" key="2">
    <source>
        <dbReference type="EMBL" id="WNZ47236.1"/>
    </source>
</evidence>
<name>A0AA96WWI1_LEPBY</name>